<name>A0ABD3QRB3_9STRA</name>
<dbReference type="Pfam" id="PF10354">
    <property type="entry name" value="BMT5-like"/>
    <property type="match status" value="1"/>
</dbReference>
<dbReference type="Proteomes" id="UP001530315">
    <property type="component" value="Unassembled WGS sequence"/>
</dbReference>
<organism evidence="2 3">
    <name type="scientific">Stephanodiscus triporus</name>
    <dbReference type="NCBI Taxonomy" id="2934178"/>
    <lineage>
        <taxon>Eukaryota</taxon>
        <taxon>Sar</taxon>
        <taxon>Stramenopiles</taxon>
        <taxon>Ochrophyta</taxon>
        <taxon>Bacillariophyta</taxon>
        <taxon>Coscinodiscophyceae</taxon>
        <taxon>Thalassiosirophycidae</taxon>
        <taxon>Stephanodiscales</taxon>
        <taxon>Stephanodiscaceae</taxon>
        <taxon>Stephanodiscus</taxon>
    </lineage>
</organism>
<evidence type="ECO:0000313" key="3">
    <source>
        <dbReference type="Proteomes" id="UP001530315"/>
    </source>
</evidence>
<keyword evidence="3" id="KW-1185">Reference proteome</keyword>
<evidence type="ECO:0000259" key="1">
    <source>
        <dbReference type="Pfam" id="PF10354"/>
    </source>
</evidence>
<comment type="caution">
    <text evidence="2">The sequence shown here is derived from an EMBL/GenBank/DDBJ whole genome shotgun (WGS) entry which is preliminary data.</text>
</comment>
<reference evidence="2 3" key="1">
    <citation type="submission" date="2024-10" db="EMBL/GenBank/DDBJ databases">
        <title>Updated reference genomes for cyclostephanoid diatoms.</title>
        <authorList>
            <person name="Roberts W.R."/>
            <person name="Alverson A.J."/>
        </authorList>
    </citation>
    <scope>NUCLEOTIDE SEQUENCE [LARGE SCALE GENOMIC DNA]</scope>
    <source>
        <strain evidence="2 3">AJA276-08</strain>
    </source>
</reference>
<sequence length="281" mass="31257">MKIPDDDEFRLVATVLEEEDVHNRGGQLLGDFLASAATVLSPRGEIHVALCDGQGGCSATTLQEWRGSWTASMLAADAGLLLARVLPYEPRYRLSSHRGVDRPFKLGENPAMHVFVRPDGVVEAPRDIQLCCRHELHVVVPQDGDDDLDAAAADAGIVHSIDSILEGDAVRDIIQDRCVPDGVRVEVPARQIVEVNESPHGPHRVAVFLVAYCGERHPVTRDMADQWRGMAEEEVSRHVPLRENRRGRTVSRPFPYPALYPEIKYRHVWLDQLMSSLPESS</sequence>
<evidence type="ECO:0000313" key="2">
    <source>
        <dbReference type="EMBL" id="KAL3802699.1"/>
    </source>
</evidence>
<dbReference type="EMBL" id="JALLAZ020000138">
    <property type="protein sequence ID" value="KAL3802699.1"/>
    <property type="molecule type" value="Genomic_DNA"/>
</dbReference>
<feature type="domain" description="25S rRNA (uridine-N(3))-methyltransferase BMT5-like" evidence="1">
    <location>
        <begin position="26"/>
        <end position="90"/>
    </location>
</feature>
<proteinExistence type="predicted"/>
<gene>
    <name evidence="2" type="ORF">ACHAW5_005036</name>
</gene>
<dbReference type="AlphaFoldDB" id="A0ABD3QRB3"/>
<accession>A0ABD3QRB3</accession>
<protein>
    <recommendedName>
        <fullName evidence="1">25S rRNA (uridine-N(3))-methyltransferase BMT5-like domain-containing protein</fullName>
    </recommendedName>
</protein>
<dbReference type="InterPro" id="IPR019446">
    <property type="entry name" value="BMT5-like"/>
</dbReference>